<evidence type="ECO:0000256" key="4">
    <source>
        <dbReference type="ARBA" id="ARBA00022490"/>
    </source>
</evidence>
<dbReference type="Gene3D" id="3.30.530.20">
    <property type="match status" value="1"/>
</dbReference>
<dbReference type="GO" id="GO:0005634">
    <property type="term" value="C:nucleus"/>
    <property type="evidence" value="ECO:0007669"/>
    <property type="project" value="UniProtKB-SubCell"/>
</dbReference>
<dbReference type="InterPro" id="IPR023393">
    <property type="entry name" value="START-like_dom_sf"/>
</dbReference>
<dbReference type="CDD" id="cd07821">
    <property type="entry name" value="PYR_PYL_RCAR_like"/>
    <property type="match status" value="1"/>
</dbReference>
<reference evidence="9 10" key="1">
    <citation type="journal article" date="2020" name="IScience">
        <title>Genome Sequencing of the Endangered Kingdonia uniflora (Circaeasteraceae, Ranunculales) Reveals Potential Mechanisms of Evolutionary Specialization.</title>
        <authorList>
            <person name="Sun Y."/>
            <person name="Deng T."/>
            <person name="Zhang A."/>
            <person name="Moore M.J."/>
            <person name="Landis J.B."/>
            <person name="Lin N."/>
            <person name="Zhang H."/>
            <person name="Zhang X."/>
            <person name="Huang J."/>
            <person name="Zhang X."/>
            <person name="Sun H."/>
            <person name="Wang H."/>
        </authorList>
    </citation>
    <scope>NUCLEOTIDE SEQUENCE [LARGE SCALE GENOMIC DNA]</scope>
    <source>
        <strain evidence="9">TB1705</strain>
        <tissue evidence="9">Leaf</tissue>
    </source>
</reference>
<dbReference type="GO" id="GO:0038023">
    <property type="term" value="F:signaling receptor activity"/>
    <property type="evidence" value="ECO:0007669"/>
    <property type="project" value="TreeGrafter"/>
</dbReference>
<protein>
    <submittedName>
        <fullName evidence="9">Uncharacterized protein</fullName>
    </submittedName>
</protein>
<organism evidence="9 10">
    <name type="scientific">Kingdonia uniflora</name>
    <dbReference type="NCBI Taxonomy" id="39325"/>
    <lineage>
        <taxon>Eukaryota</taxon>
        <taxon>Viridiplantae</taxon>
        <taxon>Streptophyta</taxon>
        <taxon>Embryophyta</taxon>
        <taxon>Tracheophyta</taxon>
        <taxon>Spermatophyta</taxon>
        <taxon>Magnoliopsida</taxon>
        <taxon>Ranunculales</taxon>
        <taxon>Circaeasteraceae</taxon>
        <taxon>Kingdonia</taxon>
    </lineage>
</organism>
<keyword evidence="7" id="KW-0539">Nucleus</keyword>
<dbReference type="AlphaFoldDB" id="A0A7J7P3U1"/>
<evidence type="ECO:0000256" key="2">
    <source>
        <dbReference type="ARBA" id="ARBA00004496"/>
    </source>
</evidence>
<dbReference type="SUPFAM" id="SSF55961">
    <property type="entry name" value="Bet v1-like"/>
    <property type="match status" value="1"/>
</dbReference>
<keyword evidence="4" id="KW-0963">Cytoplasm</keyword>
<dbReference type="OrthoDB" id="4436220at2759"/>
<sequence>MPEGNRNVEQMLSSYHTHTFTSNQCSSTLVQTINAPLQLIWSIVRRFDRPQIYKSFIKRCSVISGSGGIGSVREIDIVSGLPAETSIERLDVLDDKSHVMSFSILGGDHRLVNYRSTVTLHAGEDGKSTVVVESYVVDVSAGCTKEDTCLFTDTIYCEL</sequence>
<name>A0A7J7P3U1_9MAGN</name>
<dbReference type="Proteomes" id="UP000541444">
    <property type="component" value="Unassembled WGS sequence"/>
</dbReference>
<dbReference type="GO" id="GO:0009738">
    <property type="term" value="P:abscisic acid-activated signaling pathway"/>
    <property type="evidence" value="ECO:0007669"/>
    <property type="project" value="UniProtKB-KW"/>
</dbReference>
<keyword evidence="10" id="KW-1185">Reference proteome</keyword>
<comment type="subcellular location">
    <subcellularLocation>
        <location evidence="2">Cytoplasm</location>
    </subcellularLocation>
    <subcellularLocation>
        <location evidence="1">Nucleus</location>
    </subcellularLocation>
</comment>
<dbReference type="GO" id="GO:0010427">
    <property type="term" value="F:abscisic acid binding"/>
    <property type="evidence" value="ECO:0007669"/>
    <property type="project" value="TreeGrafter"/>
</dbReference>
<evidence type="ECO:0000256" key="5">
    <source>
        <dbReference type="ARBA" id="ARBA00022682"/>
    </source>
</evidence>
<dbReference type="InterPro" id="IPR050279">
    <property type="entry name" value="Plant_def-hormone_signal"/>
</dbReference>
<keyword evidence="8" id="KW-0650">Protein phosphatase inhibitor</keyword>
<dbReference type="InterPro" id="IPR019587">
    <property type="entry name" value="Polyketide_cyclase/dehydratase"/>
</dbReference>
<dbReference type="PANTHER" id="PTHR31213:SF82">
    <property type="entry name" value="ABSCISIC ACID RECEPTOR PYL11-RELATED"/>
    <property type="match status" value="1"/>
</dbReference>
<accession>A0A7J7P3U1</accession>
<evidence type="ECO:0000256" key="8">
    <source>
        <dbReference type="ARBA" id="ARBA00023272"/>
    </source>
</evidence>
<evidence type="ECO:0000256" key="3">
    <source>
        <dbReference type="ARBA" id="ARBA00008594"/>
    </source>
</evidence>
<dbReference type="PANTHER" id="PTHR31213">
    <property type="entry name" value="OS08G0374000 PROTEIN-RELATED"/>
    <property type="match status" value="1"/>
</dbReference>
<evidence type="ECO:0000256" key="1">
    <source>
        <dbReference type="ARBA" id="ARBA00004123"/>
    </source>
</evidence>
<dbReference type="Pfam" id="PF10604">
    <property type="entry name" value="Polyketide_cyc2"/>
    <property type="match status" value="1"/>
</dbReference>
<comment type="caution">
    <text evidence="9">The sequence shown here is derived from an EMBL/GenBank/DDBJ whole genome shotgun (WGS) entry which is preliminary data.</text>
</comment>
<dbReference type="GO" id="GO:0004864">
    <property type="term" value="F:protein phosphatase inhibitor activity"/>
    <property type="evidence" value="ECO:0007669"/>
    <property type="project" value="UniProtKB-KW"/>
</dbReference>
<proteinExistence type="inferred from homology"/>
<keyword evidence="5" id="KW-0938">Abscisic acid signaling pathway</keyword>
<dbReference type="EMBL" id="JACGCM010000309">
    <property type="protein sequence ID" value="KAF6174000.1"/>
    <property type="molecule type" value="Genomic_DNA"/>
</dbReference>
<keyword evidence="6" id="KW-0675">Receptor</keyword>
<comment type="similarity">
    <text evidence="3">Belongs to the PYR/PYL/RCAR abscisic acid intracellular receptor family.</text>
</comment>
<dbReference type="GO" id="GO:0005737">
    <property type="term" value="C:cytoplasm"/>
    <property type="evidence" value="ECO:0007669"/>
    <property type="project" value="UniProtKB-SubCell"/>
</dbReference>
<evidence type="ECO:0000256" key="7">
    <source>
        <dbReference type="ARBA" id="ARBA00023242"/>
    </source>
</evidence>
<evidence type="ECO:0000256" key="6">
    <source>
        <dbReference type="ARBA" id="ARBA00023170"/>
    </source>
</evidence>
<gene>
    <name evidence="9" type="ORF">GIB67_039951</name>
</gene>
<evidence type="ECO:0000313" key="9">
    <source>
        <dbReference type="EMBL" id="KAF6174000.1"/>
    </source>
</evidence>
<evidence type="ECO:0000313" key="10">
    <source>
        <dbReference type="Proteomes" id="UP000541444"/>
    </source>
</evidence>